<dbReference type="InterPro" id="IPR041412">
    <property type="entry name" value="Xrn1_helical"/>
</dbReference>
<dbReference type="OrthoDB" id="372487at2759"/>
<dbReference type="Gene3D" id="2.30.30.750">
    <property type="match status" value="1"/>
</dbReference>
<accession>A0A6A6BBG7</accession>
<proteinExistence type="inferred from homology"/>
<evidence type="ECO:0000259" key="12">
    <source>
        <dbReference type="Pfam" id="PF18334"/>
    </source>
</evidence>
<dbReference type="PIRSF" id="PIRSF006743">
    <property type="entry name" value="Exonuclease_Xnr1"/>
    <property type="match status" value="1"/>
</dbReference>
<feature type="compositionally biased region" description="Acidic residues" evidence="7">
    <location>
        <begin position="461"/>
        <end position="471"/>
    </location>
</feature>
<dbReference type="Pfam" id="PF03159">
    <property type="entry name" value="XRN_N"/>
    <property type="match status" value="1"/>
</dbReference>
<dbReference type="PANTHER" id="PTHR12341">
    <property type="entry name" value="5'-&gt;3' EXORIBONUCLEASE"/>
    <property type="match status" value="1"/>
</dbReference>
<dbReference type="EC" id="3.1.13.-" evidence="6"/>
<feature type="domain" description="Exoribonuclease Xrn1 D2/D3" evidence="12">
    <location>
        <begin position="911"/>
        <end position="1134"/>
    </location>
</feature>
<feature type="region of interest" description="Disordered" evidence="7">
    <location>
        <begin position="446"/>
        <end position="471"/>
    </location>
</feature>
<dbReference type="Pfam" id="PF18334">
    <property type="entry name" value="XRN1_D2_D3"/>
    <property type="match status" value="1"/>
</dbReference>
<feature type="compositionally biased region" description="Low complexity" evidence="7">
    <location>
        <begin position="1305"/>
        <end position="1318"/>
    </location>
</feature>
<feature type="compositionally biased region" description="Low complexity" evidence="7">
    <location>
        <begin position="1372"/>
        <end position="1383"/>
    </location>
</feature>
<dbReference type="InterPro" id="IPR014722">
    <property type="entry name" value="Rib_uL2_dom2"/>
</dbReference>
<dbReference type="Gene3D" id="2.170.260.40">
    <property type="match status" value="1"/>
</dbReference>
<evidence type="ECO:0000259" key="8">
    <source>
        <dbReference type="Pfam" id="PF03159"/>
    </source>
</evidence>
<dbReference type="InterPro" id="IPR047008">
    <property type="entry name" value="XRN1_SH3_sf"/>
</dbReference>
<dbReference type="FunFam" id="3.40.50.12390:FF:000002">
    <property type="entry name" value="5'-3' exoribonuclease 1"/>
    <property type="match status" value="1"/>
</dbReference>
<evidence type="ECO:0000256" key="2">
    <source>
        <dbReference type="ARBA" id="ARBA00022664"/>
    </source>
</evidence>
<feature type="region of interest" description="Disordered" evidence="7">
    <location>
        <begin position="1281"/>
        <end position="1431"/>
    </location>
</feature>
<keyword evidence="4 6" id="KW-0378">Hydrolase</keyword>
<dbReference type="GO" id="GO:0005737">
    <property type="term" value="C:cytoplasm"/>
    <property type="evidence" value="ECO:0007669"/>
    <property type="project" value="UniProtKB-SubCell"/>
</dbReference>
<protein>
    <recommendedName>
        <fullName evidence="6">5'-3' exoribonuclease 1</fullName>
        <ecNumber evidence="6">3.1.13.-</ecNumber>
    </recommendedName>
</protein>
<dbReference type="InterPro" id="IPR040992">
    <property type="entry name" value="XRN1_D1"/>
</dbReference>
<keyword evidence="2" id="KW-0507">mRNA processing</keyword>
<dbReference type="EMBL" id="ML995490">
    <property type="protein sequence ID" value="KAF2140257.1"/>
    <property type="molecule type" value="Genomic_DNA"/>
</dbReference>
<keyword evidence="3 6" id="KW-0540">Nuclease</keyword>
<gene>
    <name evidence="13" type="ORF">K452DRAFT_359907</name>
</gene>
<evidence type="ECO:0000256" key="1">
    <source>
        <dbReference type="ARBA" id="ARBA00006994"/>
    </source>
</evidence>
<feature type="domain" description="5'-3' exoribonuclease 1 D1" evidence="11">
    <location>
        <begin position="722"/>
        <end position="907"/>
    </location>
</feature>
<dbReference type="GO" id="GO:0000184">
    <property type="term" value="P:nuclear-transcribed mRNA catabolic process, nonsense-mediated decay"/>
    <property type="evidence" value="ECO:0007669"/>
    <property type="project" value="UniProtKB-KW"/>
</dbReference>
<dbReference type="InterPro" id="IPR027073">
    <property type="entry name" value="5_3_exoribonuclease"/>
</dbReference>
<dbReference type="GO" id="GO:0003723">
    <property type="term" value="F:RNA binding"/>
    <property type="evidence" value="ECO:0007669"/>
    <property type="project" value="UniProtKB-KW"/>
</dbReference>
<feature type="domain" description="Xrn1 helical" evidence="9">
    <location>
        <begin position="275"/>
        <end position="671"/>
    </location>
</feature>
<feature type="compositionally biased region" description="Gly residues" evidence="7">
    <location>
        <begin position="1281"/>
        <end position="1294"/>
    </location>
</feature>
<evidence type="ECO:0000259" key="11">
    <source>
        <dbReference type="Pfam" id="PF18332"/>
    </source>
</evidence>
<feature type="compositionally biased region" description="Basic residues" evidence="7">
    <location>
        <begin position="1399"/>
        <end position="1413"/>
    </location>
</feature>
<keyword evidence="6" id="KW-0694">RNA-binding</keyword>
<organism evidence="13 14">
    <name type="scientific">Aplosporella prunicola CBS 121167</name>
    <dbReference type="NCBI Taxonomy" id="1176127"/>
    <lineage>
        <taxon>Eukaryota</taxon>
        <taxon>Fungi</taxon>
        <taxon>Dikarya</taxon>
        <taxon>Ascomycota</taxon>
        <taxon>Pezizomycotina</taxon>
        <taxon>Dothideomycetes</taxon>
        <taxon>Dothideomycetes incertae sedis</taxon>
        <taxon>Botryosphaeriales</taxon>
        <taxon>Aplosporellaceae</taxon>
        <taxon>Aplosporella</taxon>
    </lineage>
</organism>
<feature type="compositionally biased region" description="Polar residues" evidence="7">
    <location>
        <begin position="1345"/>
        <end position="1355"/>
    </location>
</feature>
<reference evidence="13" key="1">
    <citation type="journal article" date="2020" name="Stud. Mycol.">
        <title>101 Dothideomycetes genomes: a test case for predicting lifestyles and emergence of pathogens.</title>
        <authorList>
            <person name="Haridas S."/>
            <person name="Albert R."/>
            <person name="Binder M."/>
            <person name="Bloem J."/>
            <person name="Labutti K."/>
            <person name="Salamov A."/>
            <person name="Andreopoulos B."/>
            <person name="Baker S."/>
            <person name="Barry K."/>
            <person name="Bills G."/>
            <person name="Bluhm B."/>
            <person name="Cannon C."/>
            <person name="Castanera R."/>
            <person name="Culley D."/>
            <person name="Daum C."/>
            <person name="Ezra D."/>
            <person name="Gonzalez J."/>
            <person name="Henrissat B."/>
            <person name="Kuo A."/>
            <person name="Liang C."/>
            <person name="Lipzen A."/>
            <person name="Lutzoni F."/>
            <person name="Magnuson J."/>
            <person name="Mondo S."/>
            <person name="Nolan M."/>
            <person name="Ohm R."/>
            <person name="Pangilinan J."/>
            <person name="Park H.-J."/>
            <person name="Ramirez L."/>
            <person name="Alfaro M."/>
            <person name="Sun H."/>
            <person name="Tritt A."/>
            <person name="Yoshinaga Y."/>
            <person name="Zwiers L.-H."/>
            <person name="Turgeon B."/>
            <person name="Goodwin S."/>
            <person name="Spatafora J."/>
            <person name="Crous P."/>
            <person name="Grigoriev I."/>
        </authorList>
    </citation>
    <scope>NUCLEOTIDE SEQUENCE</scope>
    <source>
        <strain evidence="13">CBS 121167</strain>
    </source>
</reference>
<dbReference type="GO" id="GO:0005634">
    <property type="term" value="C:nucleus"/>
    <property type="evidence" value="ECO:0007669"/>
    <property type="project" value="TreeGrafter"/>
</dbReference>
<keyword evidence="5 6" id="KW-0269">Exonuclease</keyword>
<name>A0A6A6BBG7_9PEZI</name>
<dbReference type="GO" id="GO:0006397">
    <property type="term" value="P:mRNA processing"/>
    <property type="evidence" value="ECO:0007669"/>
    <property type="project" value="UniProtKB-KW"/>
</dbReference>
<dbReference type="InterPro" id="IPR041385">
    <property type="entry name" value="SH3_12"/>
</dbReference>
<dbReference type="InterPro" id="IPR047007">
    <property type="entry name" value="XRN1_D1_sf"/>
</dbReference>
<dbReference type="Gene3D" id="2.30.30.30">
    <property type="match status" value="1"/>
</dbReference>
<evidence type="ECO:0000256" key="3">
    <source>
        <dbReference type="ARBA" id="ARBA00022722"/>
    </source>
</evidence>
<dbReference type="Gene3D" id="1.25.40.1050">
    <property type="match status" value="1"/>
</dbReference>
<dbReference type="Gene3D" id="3.40.50.12390">
    <property type="match status" value="2"/>
</dbReference>
<dbReference type="Proteomes" id="UP000799438">
    <property type="component" value="Unassembled WGS sequence"/>
</dbReference>
<keyword evidence="14" id="KW-1185">Reference proteome</keyword>
<evidence type="ECO:0000256" key="5">
    <source>
        <dbReference type="ARBA" id="ARBA00022839"/>
    </source>
</evidence>
<dbReference type="GO" id="GO:0004534">
    <property type="term" value="F:5'-3' RNA exonuclease activity"/>
    <property type="evidence" value="ECO:0007669"/>
    <property type="project" value="TreeGrafter"/>
</dbReference>
<comment type="similarity">
    <text evidence="1">Belongs to the 5'-3' exonuclease family. XRN2/RAT1 subfamily.</text>
</comment>
<keyword evidence="6" id="KW-0963">Cytoplasm</keyword>
<evidence type="ECO:0000313" key="13">
    <source>
        <dbReference type="EMBL" id="KAF2140257.1"/>
    </source>
</evidence>
<dbReference type="GeneID" id="54303810"/>
<dbReference type="Pfam" id="PF18129">
    <property type="entry name" value="SH3_12"/>
    <property type="match status" value="1"/>
</dbReference>
<dbReference type="InterPro" id="IPR004859">
    <property type="entry name" value="Xrn1_N"/>
</dbReference>
<sequence>MGVPKFFRWMSERYPAISQLIAENRIPEFDCLYLDMNGIIHNCTHNDSDSATHRMSEDKMFIAIFNYIEHLFGKIKPKQLFFMAIDGVAPRAKMNQQRARRFRTALDAENAREKAIKEGLEMPKEPPFDSNCITPGTEFMARLTQHLKYFINKKVSEDVDWQGVEIVLSGHEVPGEGEHKIMEYIRQAKSQPGYDPNVRHCLYGLDADLIMLGLLSHDPHFCLLREEVTFGRQNQKKSKELEHQNFYLMHLCMVREYLELEFQELEQPGALSFPFDMERVIDDFILMAFFVGNDFLPNLPHLHINEGALSLMFNVYKAVLPKAQGYINEGGVINLERLALLLDELSHVEYRFFESENQDASWFKGKQTGREDVMERTSHKRRGQLTITSQQKEIYKTIKTYVNNRPADNAPLDLPSTLPAGDRKFVEELADSLHLQWKTVEDEQDDRHLQLSFPPSLRSESDDEDEEDDEAQNALLRVLKRYENAKIVDISPGEAQAEMEKKYEEKFTAWKNEHYKSKLGWGLENEEELRKLTENYVQGLQWVLYYYYRGVASWPWFYAYHYAPMISDVKKGLKADMNFKLGQPFRPYQQLMGVLPDRSKQIVPTAYHDLMTNPNSPIIDFYPRDFELDMNGKKMEWEAVVKIPFIDESRLLPAMETVENNLSEQEKARNLFGASLKFAYQPELDYVYPSSLPGIFPDLPHCRCVENIFELPTMDGLEVYVGLVDGVKMGIAALAGFPSLKVLPFHGQLGFHGVSVFQQESRNESMVVTLTETDVRSKASDAQKKLGKAVHVGYPFLQEAKVIKVSDELFDYVEQDGQVISVPHDHKGISDWKKKADRIEGVYSKRLGMVIGDVETMVHVDMLKGLRKTEQGATVKDYGHILGMETDYAAQTIVDEVISEDQRFIEKEAVPMAEEFPVGSRAFFLGDYAYGRPLEVLAHTGERAECWVLTLNGHEQEFGKSIVQRAEAQQQYRPSYAVAKMLQINPLVLSRVTSSLSVNSSGLRLNLGLNLKFEAKKLKVLGYSRKAGSGWEYSPKAINLIANYMQNFPEFFAVMQMKPKGDIYEDTDFYPAEIAKQKMKEIGAWLKSVETKNFEKVPLEAEQLDSDVVKEIEQTADQNLQNLPPPVGKKIKGIPRTALLKPSDAEQTIGNQRFSLGDRVVYVQDSGRVPIGQRGTVVGMTRTSRTTLLDVVFDTTFMSGTSLGERCTPFRGSTVPFTSVLNLTNRQCVFLSAAAAAKRPQSIAQPLTVQNRGYGMAGDEQLVPAGAPPPLSGSFRGALAGGRGNGFRGRGRGGSPAPRELNGYQQGQQQNLPIRNGPPTGPRGRGGSNGNFVPRGGRGGVQNPLRAQNPNQNRGGFTVIDNSDPADGIVKNNPNFRPQNYNNVPPPAVLDANAFGGRGRGRGRGGFRGRGARGRGGAQNGAAQNGTPQAQ</sequence>
<evidence type="ECO:0000313" key="14">
    <source>
        <dbReference type="Proteomes" id="UP000799438"/>
    </source>
</evidence>
<feature type="domain" description="5'-3' exoribonuclease 1 SH3-like" evidence="10">
    <location>
        <begin position="1152"/>
        <end position="1222"/>
    </location>
</feature>
<keyword evidence="6" id="KW-0866">Nonsense-mediated mRNA decay</keyword>
<dbReference type="InterPro" id="IPR041106">
    <property type="entry name" value="XRN1_D2_D3"/>
</dbReference>
<comment type="subcellular location">
    <subcellularLocation>
        <location evidence="6">Cytoplasm</location>
    </subcellularLocation>
</comment>
<evidence type="ECO:0000256" key="4">
    <source>
        <dbReference type="ARBA" id="ARBA00022801"/>
    </source>
</evidence>
<evidence type="ECO:0000256" key="7">
    <source>
        <dbReference type="SAM" id="MobiDB-lite"/>
    </source>
</evidence>
<dbReference type="CDD" id="cd18673">
    <property type="entry name" value="PIN_XRN1-2-like"/>
    <property type="match status" value="1"/>
</dbReference>
<evidence type="ECO:0000259" key="9">
    <source>
        <dbReference type="Pfam" id="PF17846"/>
    </source>
</evidence>
<dbReference type="InterPro" id="IPR016494">
    <property type="entry name" value="5_3_exoribonuclease_1"/>
</dbReference>
<feature type="domain" description="Xrn1 N-terminal" evidence="8">
    <location>
        <begin position="1"/>
        <end position="227"/>
    </location>
</feature>
<comment type="function">
    <text evidence="6">Multifunctional protein that exhibits several independent functions at different levels of the cellular processes. 5'-3' exonuclease component of the nonsense-mediated mRNA decay (NMD) which is a highly conserved mRNA degradation pathway, an RNA surveillance system whose role is to identify and rid cells of mRNA with premature termination codons and thus prevents accumulation of potentially harmful truncated proteins.</text>
</comment>
<evidence type="ECO:0000256" key="6">
    <source>
        <dbReference type="PIRNR" id="PIRNR006743"/>
    </source>
</evidence>
<feature type="compositionally biased region" description="Low complexity" evidence="7">
    <location>
        <begin position="1420"/>
        <end position="1431"/>
    </location>
</feature>
<dbReference type="GO" id="GO:0016075">
    <property type="term" value="P:rRNA catabolic process"/>
    <property type="evidence" value="ECO:0007669"/>
    <property type="project" value="TreeGrafter"/>
</dbReference>
<dbReference type="RefSeq" id="XP_033395970.1">
    <property type="nucleotide sequence ID" value="XM_033546304.1"/>
</dbReference>
<evidence type="ECO:0000259" key="10">
    <source>
        <dbReference type="Pfam" id="PF18129"/>
    </source>
</evidence>
<dbReference type="PANTHER" id="PTHR12341:SF7">
    <property type="entry name" value="5'-3' EXORIBONUCLEASE 1"/>
    <property type="match status" value="1"/>
</dbReference>
<dbReference type="FunFam" id="1.25.40.1050:FF:000002">
    <property type="entry name" value="5'-3' exoribonuclease"/>
    <property type="match status" value="1"/>
</dbReference>
<dbReference type="Pfam" id="PF18332">
    <property type="entry name" value="XRN1_D1"/>
    <property type="match status" value="1"/>
</dbReference>
<dbReference type="Pfam" id="PF17846">
    <property type="entry name" value="XRN_M"/>
    <property type="match status" value="1"/>
</dbReference>